<feature type="compositionally biased region" description="Basic residues" evidence="5">
    <location>
        <begin position="8"/>
        <end position="23"/>
    </location>
</feature>
<dbReference type="PANTHER" id="PTHR30290:SF9">
    <property type="entry name" value="OLIGOPEPTIDE-BINDING PROTEIN APPA"/>
    <property type="match status" value="1"/>
</dbReference>
<sequence>MIALPATRKVKKPDRAPKSHRTRTAGEYCGLNGFQNAQTKNNRDTLMTPFSLWRTSALVGTLLLGTHAAQAETFRWASATDPQTMDPHAVSSAPVLSFLNNVYEGLVRRDRDMSIEGSLAESWEPLEDENGWRFNLRQGVTFADGAAFTAEDVLFSYERASSEVSDVRSWFAPVTEVRVVDEFTVDFITDAPNPLFPDSIANFMILDKGWAEANDAALPARDAENFATINVNGTGPFMVQSRDPGVQTVLVPNPNWWGEVEHNVTEGIFTPIGNPATGLAALLSGDIDFIQPIPLQDAVQVEERDGYKVLEGEETRVIMFGFGHEHDTLLYSSDVTDTNPFSDVRVRQAAAHAINMDAIDRVLFRGKIEAASQLVPAGISGYSDAHADGIPYDPDRAKELLAEAGYPDGFSFGLKCTNDRYINDEALCRAAASMFAAVGLNAELSTGPVRDYWPQLREDDFDMFLLGWSPGTFDVEHPVRFLLHRQDDEKKLGSWNFGNYSNARIDELLPMIQQEIDPAKRQAMVDEIVQISQDEVAYIPLYTQPLIWAAKQGVDLTQRADNFFLLRWVTVN</sequence>
<dbReference type="AlphaFoldDB" id="A0A239JPZ9"/>
<gene>
    <name evidence="7" type="ORF">SAMN04488078_105528</name>
</gene>
<dbReference type="InterPro" id="IPR000914">
    <property type="entry name" value="SBP_5_dom"/>
</dbReference>
<evidence type="ECO:0000256" key="5">
    <source>
        <dbReference type="SAM" id="MobiDB-lite"/>
    </source>
</evidence>
<comment type="similarity">
    <text evidence="2">Belongs to the bacterial solute-binding protein 5 family.</text>
</comment>
<dbReference type="Gene3D" id="3.40.190.10">
    <property type="entry name" value="Periplasmic binding protein-like II"/>
    <property type="match status" value="1"/>
</dbReference>
<evidence type="ECO:0000313" key="7">
    <source>
        <dbReference type="EMBL" id="SNT08096.1"/>
    </source>
</evidence>
<dbReference type="Pfam" id="PF00496">
    <property type="entry name" value="SBP_bac_5"/>
    <property type="match status" value="1"/>
</dbReference>
<dbReference type="GO" id="GO:1904680">
    <property type="term" value="F:peptide transmembrane transporter activity"/>
    <property type="evidence" value="ECO:0007669"/>
    <property type="project" value="TreeGrafter"/>
</dbReference>
<protein>
    <submittedName>
        <fullName evidence="7">Peptide/nickel transport system substrate-binding protein</fullName>
    </submittedName>
</protein>
<dbReference type="CDD" id="cd08498">
    <property type="entry name" value="PBP2_NikA_DppA_OppA_like_2"/>
    <property type="match status" value="1"/>
</dbReference>
<keyword evidence="3" id="KW-0813">Transport</keyword>
<dbReference type="Proteomes" id="UP000198440">
    <property type="component" value="Unassembled WGS sequence"/>
</dbReference>
<evidence type="ECO:0000256" key="1">
    <source>
        <dbReference type="ARBA" id="ARBA00004418"/>
    </source>
</evidence>
<dbReference type="InterPro" id="IPR030678">
    <property type="entry name" value="Peptide/Ni-bd"/>
</dbReference>
<name>A0A239JPZ9_9RHOB</name>
<proteinExistence type="inferred from homology"/>
<dbReference type="GO" id="GO:0030288">
    <property type="term" value="C:outer membrane-bounded periplasmic space"/>
    <property type="evidence" value="ECO:0007669"/>
    <property type="project" value="UniProtKB-ARBA"/>
</dbReference>
<evidence type="ECO:0000256" key="2">
    <source>
        <dbReference type="ARBA" id="ARBA00005695"/>
    </source>
</evidence>
<reference evidence="7 8" key="1">
    <citation type="submission" date="2017-06" db="EMBL/GenBank/DDBJ databases">
        <authorList>
            <person name="Kim H.J."/>
            <person name="Triplett B.A."/>
        </authorList>
    </citation>
    <scope>NUCLEOTIDE SEQUENCE [LARGE SCALE GENOMIC DNA]</scope>
    <source>
        <strain evidence="7 8">DSM 11445</strain>
    </source>
</reference>
<evidence type="ECO:0000313" key="8">
    <source>
        <dbReference type="Proteomes" id="UP000198440"/>
    </source>
</evidence>
<evidence type="ECO:0000256" key="3">
    <source>
        <dbReference type="ARBA" id="ARBA00022448"/>
    </source>
</evidence>
<dbReference type="EMBL" id="FZON01000055">
    <property type="protein sequence ID" value="SNT08096.1"/>
    <property type="molecule type" value="Genomic_DNA"/>
</dbReference>
<dbReference type="GO" id="GO:0015833">
    <property type="term" value="P:peptide transport"/>
    <property type="evidence" value="ECO:0007669"/>
    <property type="project" value="TreeGrafter"/>
</dbReference>
<dbReference type="PIRSF" id="PIRSF002741">
    <property type="entry name" value="MppA"/>
    <property type="match status" value="1"/>
</dbReference>
<dbReference type="InterPro" id="IPR039424">
    <property type="entry name" value="SBP_5"/>
</dbReference>
<feature type="domain" description="Solute-binding protein family 5" evidence="6">
    <location>
        <begin position="115"/>
        <end position="486"/>
    </location>
</feature>
<organism evidence="7 8">
    <name type="scientific">Antarctobacter heliothermus</name>
    <dbReference type="NCBI Taxonomy" id="74033"/>
    <lineage>
        <taxon>Bacteria</taxon>
        <taxon>Pseudomonadati</taxon>
        <taxon>Pseudomonadota</taxon>
        <taxon>Alphaproteobacteria</taxon>
        <taxon>Rhodobacterales</taxon>
        <taxon>Roseobacteraceae</taxon>
        <taxon>Antarctobacter</taxon>
    </lineage>
</organism>
<dbReference type="Gene3D" id="3.10.105.10">
    <property type="entry name" value="Dipeptide-binding Protein, Domain 3"/>
    <property type="match status" value="1"/>
</dbReference>
<accession>A0A239JPZ9</accession>
<dbReference type="PANTHER" id="PTHR30290">
    <property type="entry name" value="PERIPLASMIC BINDING COMPONENT OF ABC TRANSPORTER"/>
    <property type="match status" value="1"/>
</dbReference>
<evidence type="ECO:0000259" key="6">
    <source>
        <dbReference type="Pfam" id="PF00496"/>
    </source>
</evidence>
<feature type="region of interest" description="Disordered" evidence="5">
    <location>
        <begin position="1"/>
        <end position="29"/>
    </location>
</feature>
<keyword evidence="4" id="KW-0732">Signal</keyword>
<evidence type="ECO:0000256" key="4">
    <source>
        <dbReference type="ARBA" id="ARBA00022729"/>
    </source>
</evidence>
<dbReference type="GO" id="GO:0043190">
    <property type="term" value="C:ATP-binding cassette (ABC) transporter complex"/>
    <property type="evidence" value="ECO:0007669"/>
    <property type="project" value="InterPro"/>
</dbReference>
<comment type="subcellular location">
    <subcellularLocation>
        <location evidence="1">Periplasm</location>
    </subcellularLocation>
</comment>
<dbReference type="SUPFAM" id="SSF53850">
    <property type="entry name" value="Periplasmic binding protein-like II"/>
    <property type="match status" value="1"/>
</dbReference>